<name>E8Z6Q0_PROMN</name>
<feature type="compositionally biased region" description="Low complexity" evidence="1">
    <location>
        <begin position="132"/>
        <end position="141"/>
    </location>
</feature>
<feature type="non-terminal residue" evidence="2">
    <location>
        <position position="1"/>
    </location>
</feature>
<feature type="compositionally biased region" description="Basic and acidic residues" evidence="1">
    <location>
        <begin position="1"/>
        <end position="16"/>
    </location>
</feature>
<feature type="compositionally biased region" description="Basic and acidic residues" evidence="1">
    <location>
        <begin position="56"/>
        <end position="66"/>
    </location>
</feature>
<feature type="non-terminal residue" evidence="2">
    <location>
        <position position="150"/>
    </location>
</feature>
<dbReference type="AlphaFoldDB" id="E8Z6Q0"/>
<feature type="region of interest" description="Disordered" evidence="1">
    <location>
        <begin position="122"/>
        <end position="150"/>
    </location>
</feature>
<accession>E8Z6Q0</accession>
<reference evidence="2" key="1">
    <citation type="submission" date="2008-12" db="EMBL/GenBank/DDBJ databases">
        <authorList>
            <person name="Zhang H."/>
            <person name="Lin S."/>
        </authorList>
    </citation>
    <scope>NUCLEOTIDE SEQUENCE</scope>
    <source>
        <strain evidence="2">CCMP696</strain>
    </source>
</reference>
<reference evidence="2" key="2">
    <citation type="book" date="2010" name="PROCEEDINGS OF 13TH INTERNATIONAL CONFERENCE ON HARMFUL ALGAE" publisher="International Society For The Study of Harmful Algae" city="Hong Kong, China">
        <title>Dinoflagellate meta-transcriptomics enabled by spliced leader.</title>
        <editorList>
            <person name="Unknown A."/>
        </editorList>
        <authorList>
            <person name="Lin S."/>
            <person name="Zhang H."/>
        </authorList>
    </citation>
    <scope>NUCLEOTIDE SEQUENCE</scope>
    <source>
        <strain evidence="2">CCMP696</strain>
    </source>
</reference>
<evidence type="ECO:0000256" key="1">
    <source>
        <dbReference type="SAM" id="MobiDB-lite"/>
    </source>
</evidence>
<organism evidence="2">
    <name type="scientific">Prorocentrum minimum</name>
    <name type="common">Dinoflagellate</name>
    <name type="synonym">Exuviaella minima</name>
    <dbReference type="NCBI Taxonomy" id="39449"/>
    <lineage>
        <taxon>Eukaryota</taxon>
        <taxon>Sar</taxon>
        <taxon>Alveolata</taxon>
        <taxon>Dinophyceae</taxon>
        <taxon>Prorocentrales</taxon>
        <taxon>Prorocentraceae</taxon>
        <taxon>Prorocentrum</taxon>
    </lineage>
</organism>
<sequence>EAHGRAPRDRGGDPRGRRGHGRGGARRARRGGGPGGGRCRRRRGGCDEEVQEGEEEQGREQEGQDEVREEEGLLLSAGGASGCRARAAPSRGPAAVFLPRGGLLIHRLRCPTLPLAAPIHRAPPGSQSACQRAVGSAAGAAARRRAPSRS</sequence>
<proteinExistence type="evidence at transcript level"/>
<feature type="compositionally biased region" description="Basic residues" evidence="1">
    <location>
        <begin position="17"/>
        <end position="30"/>
    </location>
</feature>
<feature type="compositionally biased region" description="Low complexity" evidence="1">
    <location>
        <begin position="73"/>
        <end position="93"/>
    </location>
</feature>
<dbReference type="EMBL" id="FJ600096">
    <property type="protein sequence ID" value="ACU45130.1"/>
    <property type="molecule type" value="mRNA"/>
</dbReference>
<protein>
    <submittedName>
        <fullName evidence="2">Uncharacterized protein</fullName>
    </submittedName>
</protein>
<evidence type="ECO:0000313" key="2">
    <source>
        <dbReference type="EMBL" id="ACU45130.1"/>
    </source>
</evidence>
<feature type="region of interest" description="Disordered" evidence="1">
    <location>
        <begin position="1"/>
        <end position="93"/>
    </location>
</feature>